<evidence type="ECO:0000256" key="5">
    <source>
        <dbReference type="ARBA" id="ARBA00022989"/>
    </source>
</evidence>
<evidence type="ECO:0000256" key="7">
    <source>
        <dbReference type="ARBA" id="ARBA00023306"/>
    </source>
</evidence>
<evidence type="ECO:0000313" key="12">
    <source>
        <dbReference type="EMBL" id="CAB4899231.1"/>
    </source>
</evidence>
<name>A0A6J6IW18_9ZZZZ</name>
<keyword evidence="6 8" id="KW-0472">Membrane</keyword>
<dbReference type="GO" id="GO:0005886">
    <property type="term" value="C:plasma membrane"/>
    <property type="evidence" value="ECO:0007669"/>
    <property type="project" value="TreeGrafter"/>
</dbReference>
<evidence type="ECO:0000256" key="4">
    <source>
        <dbReference type="ARBA" id="ARBA00022692"/>
    </source>
</evidence>
<dbReference type="Pfam" id="PF03799">
    <property type="entry name" value="FtsQ_DivIB_C"/>
    <property type="match status" value="1"/>
</dbReference>
<evidence type="ECO:0000313" key="10">
    <source>
        <dbReference type="EMBL" id="CAB4628721.1"/>
    </source>
</evidence>
<evidence type="ECO:0000256" key="8">
    <source>
        <dbReference type="SAM" id="Phobius"/>
    </source>
</evidence>
<evidence type="ECO:0000313" key="11">
    <source>
        <dbReference type="EMBL" id="CAB4666274.1"/>
    </source>
</evidence>
<dbReference type="AlphaFoldDB" id="A0A6J6IW18"/>
<gene>
    <name evidence="10" type="ORF">UFOPK1908_01334</name>
    <name evidence="11" type="ORF">UFOPK2282_00840</name>
    <name evidence="12" type="ORF">UFOPK3576_00369</name>
</gene>
<keyword evidence="5 8" id="KW-1133">Transmembrane helix</keyword>
<evidence type="ECO:0000259" key="9">
    <source>
        <dbReference type="PROSITE" id="PS51779"/>
    </source>
</evidence>
<dbReference type="InterPro" id="IPR050487">
    <property type="entry name" value="FtsQ_DivIB"/>
</dbReference>
<reference evidence="10" key="1">
    <citation type="submission" date="2020-05" db="EMBL/GenBank/DDBJ databases">
        <authorList>
            <person name="Chiriac C."/>
            <person name="Salcher M."/>
            <person name="Ghai R."/>
            <person name="Kavagutti S V."/>
        </authorList>
    </citation>
    <scope>NUCLEOTIDE SEQUENCE</scope>
</reference>
<sequence length="243" mass="26010">MSQPEVPPRVEDPVIDLDARRVVTPKKRRRTLITIFIVIVVFAAGWAVWFSSLLTSESVSVIGVEGAPAQQIQDAAQVPLGVPLAQLDTQGIAEQLTNIAWLESVDVRRGWPHDVVIAVVPRTAIAVTGSGLGVDANGVEFAPTAALPKKLPTVSGDGIGLVAAMGVLSSLPDDLRPKVAKLSATTRDNVELILTNGAIVKWGSVEQAELKSQVTRALLKRKAKIYDVSAPELPTTFQEKFKQ</sequence>
<dbReference type="InterPro" id="IPR034746">
    <property type="entry name" value="POTRA"/>
</dbReference>
<evidence type="ECO:0000256" key="2">
    <source>
        <dbReference type="ARBA" id="ARBA00022475"/>
    </source>
</evidence>
<evidence type="ECO:0000256" key="3">
    <source>
        <dbReference type="ARBA" id="ARBA00022618"/>
    </source>
</evidence>
<protein>
    <submittedName>
        <fullName evidence="10">Unannotated protein</fullName>
    </submittedName>
</protein>
<dbReference type="PROSITE" id="PS51779">
    <property type="entry name" value="POTRA"/>
    <property type="match status" value="1"/>
</dbReference>
<evidence type="ECO:0000256" key="6">
    <source>
        <dbReference type="ARBA" id="ARBA00023136"/>
    </source>
</evidence>
<keyword evidence="3" id="KW-0132">Cell division</keyword>
<dbReference type="Pfam" id="PF08478">
    <property type="entry name" value="POTRA_1"/>
    <property type="match status" value="1"/>
</dbReference>
<dbReference type="GO" id="GO:0051301">
    <property type="term" value="P:cell division"/>
    <property type="evidence" value="ECO:0007669"/>
    <property type="project" value="UniProtKB-KW"/>
</dbReference>
<evidence type="ECO:0000256" key="1">
    <source>
        <dbReference type="ARBA" id="ARBA00004370"/>
    </source>
</evidence>
<keyword evidence="7" id="KW-0131">Cell cycle</keyword>
<dbReference type="EMBL" id="CAEZWR010000088">
    <property type="protein sequence ID" value="CAB4666274.1"/>
    <property type="molecule type" value="Genomic_DNA"/>
</dbReference>
<dbReference type="InterPro" id="IPR005548">
    <property type="entry name" value="Cell_div_FtsQ/DivIB_C"/>
</dbReference>
<accession>A0A6J6IW18</accession>
<feature type="domain" description="POTRA" evidence="9">
    <location>
        <begin position="54"/>
        <end position="122"/>
    </location>
</feature>
<keyword evidence="2" id="KW-1003">Cell membrane</keyword>
<comment type="subcellular location">
    <subcellularLocation>
        <location evidence="1">Membrane</location>
    </subcellularLocation>
</comment>
<dbReference type="InterPro" id="IPR013685">
    <property type="entry name" value="POTRA_FtsQ_type"/>
</dbReference>
<dbReference type="EMBL" id="CAFBMO010000009">
    <property type="protein sequence ID" value="CAB4899231.1"/>
    <property type="molecule type" value="Genomic_DNA"/>
</dbReference>
<dbReference type="PANTHER" id="PTHR37820:SF1">
    <property type="entry name" value="CELL DIVISION PROTEIN FTSQ"/>
    <property type="match status" value="1"/>
</dbReference>
<dbReference type="Gene3D" id="3.10.20.310">
    <property type="entry name" value="membrane protein fhac"/>
    <property type="match status" value="1"/>
</dbReference>
<keyword evidence="4 8" id="KW-0812">Transmembrane</keyword>
<organism evidence="10">
    <name type="scientific">freshwater metagenome</name>
    <dbReference type="NCBI Taxonomy" id="449393"/>
    <lineage>
        <taxon>unclassified sequences</taxon>
        <taxon>metagenomes</taxon>
        <taxon>ecological metagenomes</taxon>
    </lineage>
</organism>
<dbReference type="PANTHER" id="PTHR37820">
    <property type="entry name" value="CELL DIVISION PROTEIN DIVIB"/>
    <property type="match status" value="1"/>
</dbReference>
<dbReference type="EMBL" id="CAEZVB010000085">
    <property type="protein sequence ID" value="CAB4628721.1"/>
    <property type="molecule type" value="Genomic_DNA"/>
</dbReference>
<proteinExistence type="predicted"/>
<feature type="transmembrane region" description="Helical" evidence="8">
    <location>
        <begin position="31"/>
        <end position="50"/>
    </location>
</feature>